<dbReference type="SUPFAM" id="SSF53474">
    <property type="entry name" value="alpha/beta-Hydrolases"/>
    <property type="match status" value="1"/>
</dbReference>
<evidence type="ECO:0000313" key="4">
    <source>
        <dbReference type="EMBL" id="KAK6636910.1"/>
    </source>
</evidence>
<comment type="caution">
    <text evidence="4">The sequence shown here is derived from an EMBL/GenBank/DDBJ whole genome shotgun (WGS) entry which is preliminary data.</text>
</comment>
<reference evidence="4 7" key="1">
    <citation type="submission" date="2023-10" db="EMBL/GenBank/DDBJ databases">
        <title>Genomes of two closely related lineages of the louse Polyplax serrata with different host specificities.</title>
        <authorList>
            <person name="Martinu J."/>
            <person name="Tarabai H."/>
            <person name="Stefka J."/>
            <person name="Hypsa V."/>
        </authorList>
    </citation>
    <scope>NUCLEOTIDE SEQUENCE [LARGE SCALE GENOMIC DNA]</scope>
    <source>
        <strain evidence="5">98ZLc_SE</strain>
        <strain evidence="4">HR10_N</strain>
    </source>
</reference>
<dbReference type="InterPro" id="IPR029058">
    <property type="entry name" value="AB_hydrolase_fold"/>
</dbReference>
<organism evidence="4 7">
    <name type="scientific">Polyplax serrata</name>
    <name type="common">Common mouse louse</name>
    <dbReference type="NCBI Taxonomy" id="468196"/>
    <lineage>
        <taxon>Eukaryota</taxon>
        <taxon>Metazoa</taxon>
        <taxon>Ecdysozoa</taxon>
        <taxon>Arthropoda</taxon>
        <taxon>Hexapoda</taxon>
        <taxon>Insecta</taxon>
        <taxon>Pterygota</taxon>
        <taxon>Neoptera</taxon>
        <taxon>Paraneoptera</taxon>
        <taxon>Psocodea</taxon>
        <taxon>Troctomorpha</taxon>
        <taxon>Phthiraptera</taxon>
        <taxon>Anoplura</taxon>
        <taxon>Polyplacidae</taxon>
        <taxon>Polyplax</taxon>
    </lineage>
</organism>
<evidence type="ECO:0000256" key="1">
    <source>
        <dbReference type="ARBA" id="ARBA00022801"/>
    </source>
</evidence>
<sequence>MAVNNDKMFYEKISTFERLKLHLLALFHALNFLLKKAAKRLWRTKKSKNNIGYKPPPCLVDNTLGCHWYIKLKRLKLHYVEAGDENLPLVILLHGFPDCWFGWRHQIKFLSEHFRVVAVDLKGFGDSDKPISRLNYNIKTLMSELCHLIVSFQSSTKIIIGHDLGAYLGWYFATVYPGYINKFVAISCPHPNVFWDYLSATSRINSRWIQFCQMPLLAELEVGDRNLMIIDEYYSHLRLKKEENLIDAYKYVFLRPEDWTGPINYYRNLPFYRISKSHSKISVPVLLIVGNSDLHVSLESIMTSTEFISTYTMKVVKGAGHFPHQENPDYVNNLLLQFLKVPKKEAEPTNYRKSLINTLYVNTRKYKIPW</sequence>
<evidence type="ECO:0000313" key="5">
    <source>
        <dbReference type="EMBL" id="KAK6641031.1"/>
    </source>
</evidence>
<dbReference type="GO" id="GO:0004301">
    <property type="term" value="F:epoxide hydrolase activity"/>
    <property type="evidence" value="ECO:0007669"/>
    <property type="project" value="UniProtKB-ARBA"/>
</dbReference>
<dbReference type="InterPro" id="IPR000639">
    <property type="entry name" value="Epox_hydrolase-like"/>
</dbReference>
<proteinExistence type="inferred from homology"/>
<dbReference type="PRINTS" id="PR00111">
    <property type="entry name" value="ABHYDROLASE"/>
</dbReference>
<evidence type="ECO:0000313" key="7">
    <source>
        <dbReference type="Proteomes" id="UP001372834"/>
    </source>
</evidence>
<gene>
    <name evidence="4" type="ORF">RUM43_010574</name>
    <name evidence="5" type="ORF">RUM44_012730</name>
</gene>
<dbReference type="PANTHER" id="PTHR43329">
    <property type="entry name" value="EPOXIDE HYDROLASE"/>
    <property type="match status" value="1"/>
</dbReference>
<dbReference type="PRINTS" id="PR00412">
    <property type="entry name" value="EPOXHYDRLASE"/>
</dbReference>
<dbReference type="Gene3D" id="3.40.50.1820">
    <property type="entry name" value="alpha/beta hydrolase"/>
    <property type="match status" value="1"/>
</dbReference>
<dbReference type="Proteomes" id="UP001372834">
    <property type="component" value="Unassembled WGS sequence"/>
</dbReference>
<dbReference type="Pfam" id="PF00561">
    <property type="entry name" value="Abhydrolase_1"/>
    <property type="match status" value="1"/>
</dbReference>
<dbReference type="EMBL" id="JAWJWE010000004">
    <property type="protein sequence ID" value="KAK6636910.1"/>
    <property type="molecule type" value="Genomic_DNA"/>
</dbReference>
<name>A0AAN8SA05_POLSC</name>
<accession>A0AAN8SA05</accession>
<dbReference type="InterPro" id="IPR000073">
    <property type="entry name" value="AB_hydrolase_1"/>
</dbReference>
<protein>
    <recommendedName>
        <fullName evidence="3">AB hydrolase-1 domain-containing protein</fullName>
    </recommendedName>
</protein>
<evidence type="ECO:0000313" key="6">
    <source>
        <dbReference type="Proteomes" id="UP001359485"/>
    </source>
</evidence>
<keyword evidence="1" id="KW-0378">Hydrolase</keyword>
<comment type="similarity">
    <text evidence="2">Belongs to the AB hydrolase superfamily. Epoxide hydrolase family.</text>
</comment>
<keyword evidence="6" id="KW-1185">Reference proteome</keyword>
<evidence type="ECO:0000259" key="3">
    <source>
        <dbReference type="Pfam" id="PF00561"/>
    </source>
</evidence>
<evidence type="ECO:0000256" key="2">
    <source>
        <dbReference type="ARBA" id="ARBA00038334"/>
    </source>
</evidence>
<dbReference type="EMBL" id="JAWJWF010000001">
    <property type="protein sequence ID" value="KAK6641031.1"/>
    <property type="molecule type" value="Genomic_DNA"/>
</dbReference>
<dbReference type="Proteomes" id="UP001359485">
    <property type="component" value="Unassembled WGS sequence"/>
</dbReference>
<dbReference type="AlphaFoldDB" id="A0AAN8SA05"/>
<feature type="domain" description="AB hydrolase-1" evidence="3">
    <location>
        <begin position="88"/>
        <end position="328"/>
    </location>
</feature>